<evidence type="ECO:0000313" key="2">
    <source>
        <dbReference type="Proteomes" id="UP001215712"/>
    </source>
</evidence>
<dbReference type="EMBL" id="JAQJAN010000002">
    <property type="protein sequence ID" value="KAJ5738164.1"/>
    <property type="molecule type" value="Genomic_DNA"/>
</dbReference>
<organism evidence="1 2">
    <name type="scientific">Penicillium malachiteum</name>
    <dbReference type="NCBI Taxonomy" id="1324776"/>
    <lineage>
        <taxon>Eukaryota</taxon>
        <taxon>Fungi</taxon>
        <taxon>Dikarya</taxon>
        <taxon>Ascomycota</taxon>
        <taxon>Pezizomycotina</taxon>
        <taxon>Eurotiomycetes</taxon>
        <taxon>Eurotiomycetidae</taxon>
        <taxon>Eurotiales</taxon>
        <taxon>Aspergillaceae</taxon>
        <taxon>Penicillium</taxon>
    </lineage>
</organism>
<comment type="caution">
    <text evidence="1">The sequence shown here is derived from an EMBL/GenBank/DDBJ whole genome shotgun (WGS) entry which is preliminary data.</text>
</comment>
<dbReference type="Proteomes" id="UP001215712">
    <property type="component" value="Unassembled WGS sequence"/>
</dbReference>
<sequence>MSLGYTTATPAMQDSVAEMVERMMRPKIKPDGLSFTMGWDVVASYSEKQINDLLRVRHVETNAEMLRTLSFTFKDENPVTEELFDTTYDLKFGAPLVQFNAHSPGQPMCSLLMEIVEGTETVPIRVKNPVRSMPRGWKLQLEDIPLATVRGLVSEGDAEHSDIVSGEKAVHFSLTDNEMQHVVLGFKLANTTYKLTLVPPASGEASESLLMKKLDLPRLEKFINRYFQNDVGALSYSIACLNNTKSDDSPNLQPVKFQFATFKNKDRGILSLFIQVKGGFATGRTEELQSHWQNQWGDNGIQPIPDRFTASLLLSSDMLHRVLFQQAFKGQGWDAINLSPTNEAENKISARTKKQWTVPEQNYDYGINSKFHVDGFTLDLEKWPLTLTIRQDDPKASPNVYAHWTIDKEVGWNAHTGIIPLGSEVVKAKFRLCDENDHEQPRKLDCKIQLDDVSFSLDMKLNTKVFRMDQAKGAKNEIHFETWERGMAGLWTQSPNLALSSVGLGILRATNLLTPGGNCIDFNEEIGVKAPKDFLLVGHVLEA</sequence>
<accession>A0AAD6HTY9</accession>
<reference evidence="1" key="1">
    <citation type="journal article" date="2023" name="IMA Fungus">
        <title>Comparative genomic study of the Penicillium genus elucidates a diverse pangenome and 15 lateral gene transfer events.</title>
        <authorList>
            <person name="Petersen C."/>
            <person name="Sorensen T."/>
            <person name="Nielsen M.R."/>
            <person name="Sondergaard T.E."/>
            <person name="Sorensen J.L."/>
            <person name="Fitzpatrick D.A."/>
            <person name="Frisvad J.C."/>
            <person name="Nielsen K.L."/>
        </authorList>
    </citation>
    <scope>NUCLEOTIDE SEQUENCE</scope>
    <source>
        <strain evidence="1">IBT 17514</strain>
    </source>
</reference>
<dbReference type="AlphaFoldDB" id="A0AAD6HTY9"/>
<proteinExistence type="predicted"/>
<name>A0AAD6HTY9_9EURO</name>
<gene>
    <name evidence="1" type="ORF">N7493_001319</name>
</gene>
<reference evidence="1" key="2">
    <citation type="submission" date="2023-01" db="EMBL/GenBank/DDBJ databases">
        <authorList>
            <person name="Petersen C."/>
        </authorList>
    </citation>
    <scope>NUCLEOTIDE SEQUENCE</scope>
    <source>
        <strain evidence="1">IBT 17514</strain>
    </source>
</reference>
<evidence type="ECO:0000313" key="1">
    <source>
        <dbReference type="EMBL" id="KAJ5738164.1"/>
    </source>
</evidence>
<keyword evidence="2" id="KW-1185">Reference proteome</keyword>
<protein>
    <submittedName>
        <fullName evidence="1">Uncharacterized protein</fullName>
    </submittedName>
</protein>